<dbReference type="NCBIfam" id="NF033556">
    <property type="entry name" value="MerTP_fusion"/>
    <property type="match status" value="1"/>
</dbReference>
<keyword evidence="18" id="KW-1185">Reference proteome</keyword>
<comment type="function">
    <text evidence="14">Involved in mercury resistance. Probably transfers a mercuric ion from the periplasmic Hg(2+)-binding protein MerP to the cytoplasmic mercuric reductase MerA.</text>
</comment>
<accession>A0A239GTH4</accession>
<dbReference type="PANTHER" id="PTHR46594">
    <property type="entry name" value="P-TYPE CATION-TRANSPORTING ATPASE"/>
    <property type="match status" value="1"/>
</dbReference>
<evidence type="ECO:0000259" key="16">
    <source>
        <dbReference type="PROSITE" id="PS50846"/>
    </source>
</evidence>
<gene>
    <name evidence="17" type="ORF">SAMN05421640_0999</name>
</gene>
<dbReference type="RefSeq" id="WP_089355767.1">
    <property type="nucleotide sequence ID" value="NZ_FZPD01000002.1"/>
</dbReference>
<feature type="transmembrane region" description="Helical" evidence="15">
    <location>
        <begin position="102"/>
        <end position="124"/>
    </location>
</feature>
<evidence type="ECO:0000256" key="5">
    <source>
        <dbReference type="ARBA" id="ARBA00022466"/>
    </source>
</evidence>
<evidence type="ECO:0000256" key="9">
    <source>
        <dbReference type="ARBA" id="ARBA00022723"/>
    </source>
</evidence>
<feature type="transmembrane region" description="Helical" evidence="15">
    <location>
        <begin position="21"/>
        <end position="50"/>
    </location>
</feature>
<dbReference type="GO" id="GO:0015097">
    <property type="term" value="F:mercury ion transmembrane transporter activity"/>
    <property type="evidence" value="ECO:0007669"/>
    <property type="project" value="InterPro"/>
</dbReference>
<dbReference type="GO" id="GO:0046872">
    <property type="term" value="F:metal ion binding"/>
    <property type="evidence" value="ECO:0007669"/>
    <property type="project" value="UniProtKB-KW"/>
</dbReference>
<comment type="similarity">
    <text evidence="2">Belongs to the MerT family.</text>
</comment>
<keyword evidence="5" id="KW-0475">Mercuric resistance</keyword>
<dbReference type="SUPFAM" id="SSF55008">
    <property type="entry name" value="HMA, heavy metal-associated domain"/>
    <property type="match status" value="1"/>
</dbReference>
<evidence type="ECO:0000313" key="18">
    <source>
        <dbReference type="Proteomes" id="UP000198393"/>
    </source>
</evidence>
<keyword evidence="4" id="KW-0813">Transport</keyword>
<keyword evidence="12 15" id="KW-0472">Membrane</keyword>
<protein>
    <recommendedName>
        <fullName evidence="3">Mercuric transport protein MerT</fullName>
    </recommendedName>
    <alternativeName>
        <fullName evidence="13">Mercury ion transport protein</fullName>
    </alternativeName>
</protein>
<keyword evidence="6" id="KW-1003">Cell membrane</keyword>
<dbReference type="InterPro" id="IPR006121">
    <property type="entry name" value="HMA_dom"/>
</dbReference>
<dbReference type="AlphaFoldDB" id="A0A239GTH4"/>
<evidence type="ECO:0000256" key="15">
    <source>
        <dbReference type="SAM" id="Phobius"/>
    </source>
</evidence>
<organism evidence="17 18">
    <name type="scientific">Ekhidna lutea</name>
    <dbReference type="NCBI Taxonomy" id="447679"/>
    <lineage>
        <taxon>Bacteria</taxon>
        <taxon>Pseudomonadati</taxon>
        <taxon>Bacteroidota</taxon>
        <taxon>Cytophagia</taxon>
        <taxon>Cytophagales</taxon>
        <taxon>Reichenbachiellaceae</taxon>
        <taxon>Ekhidna</taxon>
    </lineage>
</organism>
<evidence type="ECO:0000256" key="7">
    <source>
        <dbReference type="ARBA" id="ARBA00022519"/>
    </source>
</evidence>
<evidence type="ECO:0000256" key="6">
    <source>
        <dbReference type="ARBA" id="ARBA00022475"/>
    </source>
</evidence>
<dbReference type="Gene3D" id="1.10.287.910">
    <property type="entry name" value="bacterial mercury transporter, merf"/>
    <property type="match status" value="1"/>
</dbReference>
<dbReference type="PANTHER" id="PTHR46594:SF4">
    <property type="entry name" value="P-TYPE CATION-TRANSPORTING ATPASE"/>
    <property type="match status" value="1"/>
</dbReference>
<dbReference type="CDD" id="cd00371">
    <property type="entry name" value="HMA"/>
    <property type="match status" value="1"/>
</dbReference>
<keyword evidence="11 15" id="KW-1133">Transmembrane helix</keyword>
<evidence type="ECO:0000313" key="17">
    <source>
        <dbReference type="EMBL" id="SNS72427.1"/>
    </source>
</evidence>
<feature type="domain" description="HMA" evidence="16">
    <location>
        <begin position="144"/>
        <end position="210"/>
    </location>
</feature>
<dbReference type="EMBL" id="FZPD01000002">
    <property type="protein sequence ID" value="SNS72427.1"/>
    <property type="molecule type" value="Genomic_DNA"/>
</dbReference>
<keyword evidence="10" id="KW-0476">Mercury</keyword>
<dbReference type="Pfam" id="PF00403">
    <property type="entry name" value="HMA"/>
    <property type="match status" value="1"/>
</dbReference>
<evidence type="ECO:0000256" key="1">
    <source>
        <dbReference type="ARBA" id="ARBA00004429"/>
    </source>
</evidence>
<keyword evidence="9" id="KW-0479">Metal-binding</keyword>
<evidence type="ECO:0000256" key="8">
    <source>
        <dbReference type="ARBA" id="ARBA00022692"/>
    </source>
</evidence>
<evidence type="ECO:0000256" key="13">
    <source>
        <dbReference type="ARBA" id="ARBA00030934"/>
    </source>
</evidence>
<feature type="transmembrane region" description="Helical" evidence="15">
    <location>
        <begin position="56"/>
        <end position="73"/>
    </location>
</feature>
<comment type="subcellular location">
    <subcellularLocation>
        <location evidence="1">Cell inner membrane</location>
        <topology evidence="1">Multi-pass membrane protein</topology>
    </subcellularLocation>
</comment>
<dbReference type="InterPro" id="IPR036163">
    <property type="entry name" value="HMA_dom_sf"/>
</dbReference>
<evidence type="ECO:0000256" key="11">
    <source>
        <dbReference type="ARBA" id="ARBA00022989"/>
    </source>
</evidence>
<evidence type="ECO:0000256" key="12">
    <source>
        <dbReference type="ARBA" id="ARBA00023136"/>
    </source>
</evidence>
<dbReference type="Proteomes" id="UP000198393">
    <property type="component" value="Unassembled WGS sequence"/>
</dbReference>
<dbReference type="Pfam" id="PF02411">
    <property type="entry name" value="MerT"/>
    <property type="match status" value="1"/>
</dbReference>
<dbReference type="OrthoDB" id="1493145at2"/>
<dbReference type="PROSITE" id="PS50846">
    <property type="entry name" value="HMA_2"/>
    <property type="match status" value="1"/>
</dbReference>
<keyword evidence="8 15" id="KW-0812">Transmembrane</keyword>
<dbReference type="PRINTS" id="PR00942">
    <property type="entry name" value="CUATPASEI"/>
</dbReference>
<evidence type="ECO:0000256" key="14">
    <source>
        <dbReference type="ARBA" id="ARBA00045720"/>
    </source>
</evidence>
<sequence>MNTTNHTSRQTSLSSKSASAGLFAAIVASLCCITPVFSLLAGIGGIAATFSWMEPFRPYLIVLTIGILGFAWYQKLRPRTAEEIACECETGKQPSFWQSKKFLGIITVFAGLMLSFPSYAHIFYSNGGSQTPAAFFEQDSTKTDKIVLDVKGMTCAGCEAHVNKAVNQLEGIYEVKASYEEGTTQVKYNSEIIEVQTIIEAINKTGYKAIDSKKKLK</sequence>
<proteinExistence type="inferred from homology"/>
<evidence type="ECO:0000256" key="10">
    <source>
        <dbReference type="ARBA" id="ARBA00022914"/>
    </source>
</evidence>
<evidence type="ECO:0000256" key="4">
    <source>
        <dbReference type="ARBA" id="ARBA00022448"/>
    </source>
</evidence>
<dbReference type="Gene3D" id="3.30.70.100">
    <property type="match status" value="1"/>
</dbReference>
<evidence type="ECO:0000256" key="3">
    <source>
        <dbReference type="ARBA" id="ARBA00017053"/>
    </source>
</evidence>
<dbReference type="PROSITE" id="PS01047">
    <property type="entry name" value="HMA_1"/>
    <property type="match status" value="1"/>
</dbReference>
<dbReference type="FunFam" id="3.30.70.100:FF:000001">
    <property type="entry name" value="ATPase copper transporting beta"/>
    <property type="match status" value="1"/>
</dbReference>
<dbReference type="InterPro" id="IPR003457">
    <property type="entry name" value="Transprt_MerT"/>
</dbReference>
<dbReference type="InterPro" id="IPR017969">
    <property type="entry name" value="Heavy-metal-associated_CS"/>
</dbReference>
<reference evidence="17 18" key="1">
    <citation type="submission" date="2017-06" db="EMBL/GenBank/DDBJ databases">
        <authorList>
            <person name="Kim H.J."/>
            <person name="Triplett B.A."/>
        </authorList>
    </citation>
    <scope>NUCLEOTIDE SEQUENCE [LARGE SCALE GENOMIC DNA]</scope>
    <source>
        <strain evidence="17 18">DSM 19307</strain>
    </source>
</reference>
<evidence type="ECO:0000256" key="2">
    <source>
        <dbReference type="ARBA" id="ARBA00008224"/>
    </source>
</evidence>
<keyword evidence="7" id="KW-0997">Cell inner membrane</keyword>
<dbReference type="GO" id="GO:0005886">
    <property type="term" value="C:plasma membrane"/>
    <property type="evidence" value="ECO:0007669"/>
    <property type="project" value="UniProtKB-SubCell"/>
</dbReference>
<name>A0A239GTH4_EKHLU</name>